<dbReference type="PANTHER" id="PTHR36508">
    <property type="entry name" value="PROTEIN SLYX"/>
    <property type="match status" value="1"/>
</dbReference>
<keyword evidence="1" id="KW-0175">Coiled coil</keyword>
<sequence length="73" mass="8486">MDIPTPIENRLVDLEIKAGFTEDLLDQLNAQVYRQQQQIDALIQELRQMRERLPESGGGAEVRNLRDEIPPHY</sequence>
<dbReference type="Gene3D" id="1.20.5.300">
    <property type="match status" value="1"/>
</dbReference>
<dbReference type="Pfam" id="PF04102">
    <property type="entry name" value="SlyX"/>
    <property type="match status" value="1"/>
</dbReference>
<name>A0A2T7UA62_9BURK</name>
<reference evidence="3" key="1">
    <citation type="submission" date="2017-04" db="EMBL/GenBank/DDBJ databases">
        <title>Unexpected and diverse lifestyles within the genus Limnohabitans.</title>
        <authorList>
            <person name="Kasalicky V."/>
            <person name="Mehrshad M."/>
            <person name="Andrei S.-A."/>
            <person name="Salcher M."/>
            <person name="Kratochvilova H."/>
            <person name="Simek K."/>
            <person name="Ghai R."/>
        </authorList>
    </citation>
    <scope>NUCLEOTIDE SEQUENCE [LARGE SCALE GENOMIC DNA]</scope>
    <source>
        <strain evidence="3">II-D5</strain>
    </source>
</reference>
<protein>
    <submittedName>
        <fullName evidence="3">SlyX protein</fullName>
    </submittedName>
</protein>
<keyword evidence="4" id="KW-1185">Reference proteome</keyword>
<dbReference type="PANTHER" id="PTHR36508:SF1">
    <property type="entry name" value="PROTEIN SLYX"/>
    <property type="match status" value="1"/>
</dbReference>
<dbReference type="Proteomes" id="UP000037507">
    <property type="component" value="Unassembled WGS sequence"/>
</dbReference>
<evidence type="ECO:0000256" key="1">
    <source>
        <dbReference type="SAM" id="Coils"/>
    </source>
</evidence>
<gene>
    <name evidence="3" type="ORF">H663_016690</name>
</gene>
<feature type="region of interest" description="Disordered" evidence="2">
    <location>
        <begin position="53"/>
        <end position="73"/>
    </location>
</feature>
<evidence type="ECO:0000313" key="4">
    <source>
        <dbReference type="Proteomes" id="UP000037507"/>
    </source>
</evidence>
<evidence type="ECO:0000256" key="2">
    <source>
        <dbReference type="SAM" id="MobiDB-lite"/>
    </source>
</evidence>
<feature type="coiled-coil region" evidence="1">
    <location>
        <begin position="11"/>
        <end position="52"/>
    </location>
</feature>
<feature type="compositionally biased region" description="Basic and acidic residues" evidence="2">
    <location>
        <begin position="63"/>
        <end position="73"/>
    </location>
</feature>
<evidence type="ECO:0000313" key="3">
    <source>
        <dbReference type="EMBL" id="PVE41521.1"/>
    </source>
</evidence>
<dbReference type="EMBL" id="LFYT02000028">
    <property type="protein sequence ID" value="PVE41521.1"/>
    <property type="molecule type" value="Genomic_DNA"/>
</dbReference>
<comment type="caution">
    <text evidence="3">The sequence shown here is derived from an EMBL/GenBank/DDBJ whole genome shotgun (WGS) entry which is preliminary data.</text>
</comment>
<dbReference type="AlphaFoldDB" id="A0A2T7UA62"/>
<dbReference type="OrthoDB" id="5297107at2"/>
<proteinExistence type="predicted"/>
<dbReference type="STRING" id="1293045.H663_16145"/>
<dbReference type="RefSeq" id="WP_053175127.1">
    <property type="nucleotide sequence ID" value="NZ_LFYT02000028.1"/>
</dbReference>
<dbReference type="InterPro" id="IPR007236">
    <property type="entry name" value="SlyX"/>
</dbReference>
<accession>A0A2T7UA62</accession>
<organism evidence="3 4">
    <name type="scientific">Limnohabitans planktonicus II-D5</name>
    <dbReference type="NCBI Taxonomy" id="1293045"/>
    <lineage>
        <taxon>Bacteria</taxon>
        <taxon>Pseudomonadati</taxon>
        <taxon>Pseudomonadota</taxon>
        <taxon>Betaproteobacteria</taxon>
        <taxon>Burkholderiales</taxon>
        <taxon>Comamonadaceae</taxon>
        <taxon>Limnohabitans</taxon>
    </lineage>
</organism>